<gene>
    <name evidence="1" type="ORF">FD51_GL002881</name>
</gene>
<dbReference type="AlphaFoldDB" id="A0A0R1ESL6"/>
<dbReference type="eggNOG" id="ENOG5030AEE">
    <property type="taxonomic scope" value="Bacteria"/>
</dbReference>
<evidence type="ECO:0008006" key="3">
    <source>
        <dbReference type="Google" id="ProtNLM"/>
    </source>
</evidence>
<comment type="caution">
    <text evidence="1">The sequence shown here is derived from an EMBL/GenBank/DDBJ whole genome shotgun (WGS) entry which is preliminary data.</text>
</comment>
<organism evidence="1 2">
    <name type="scientific">Lacticaseibacillus zeae DSM 20178 = KCTC 3804</name>
    <dbReference type="NCBI Taxonomy" id="1423816"/>
    <lineage>
        <taxon>Bacteria</taxon>
        <taxon>Bacillati</taxon>
        <taxon>Bacillota</taxon>
        <taxon>Bacilli</taxon>
        <taxon>Lactobacillales</taxon>
        <taxon>Lactobacillaceae</taxon>
        <taxon>Lacticaseibacillus</taxon>
    </lineage>
</organism>
<dbReference type="EMBL" id="AZCT01000008">
    <property type="protein sequence ID" value="KRK12328.1"/>
    <property type="molecule type" value="Genomic_DNA"/>
</dbReference>
<sequence>MNVRGNMKQIPQQPAQLFAGHAYTTESSDQLGTFRPAWTDFEQRLGFKSLDQLAKTPNRTAMVIFSPYDTLLYWIGSLLPAGTDVPKAYDCFSLPAATAGQVKQPASQILAKELPLATSFNKGLQIIEQAGYPLPERLGQTDHPYYLESYLLDGTAVKTVAYRLYIDPNQLTGVDEYE</sequence>
<protein>
    <recommendedName>
        <fullName evidence="3">GyrI-like small molecule binding domain-containing protein</fullName>
    </recommendedName>
</protein>
<accession>A0A0R1ESL6</accession>
<dbReference type="Proteomes" id="UP000051984">
    <property type="component" value="Unassembled WGS sequence"/>
</dbReference>
<evidence type="ECO:0000313" key="1">
    <source>
        <dbReference type="EMBL" id="KRK12328.1"/>
    </source>
</evidence>
<evidence type="ECO:0000313" key="2">
    <source>
        <dbReference type="Proteomes" id="UP000051984"/>
    </source>
</evidence>
<proteinExistence type="predicted"/>
<dbReference type="PATRIC" id="fig|1423816.3.peg.2997"/>
<name>A0A0R1ESL6_LACZE</name>
<reference evidence="1 2" key="1">
    <citation type="journal article" date="2015" name="Genome Announc.">
        <title>Expanding the biotechnology potential of lactobacilli through comparative genomics of 213 strains and associated genera.</title>
        <authorList>
            <person name="Sun Z."/>
            <person name="Harris H.M."/>
            <person name="McCann A."/>
            <person name="Guo C."/>
            <person name="Argimon S."/>
            <person name="Zhang W."/>
            <person name="Yang X."/>
            <person name="Jeffery I.B."/>
            <person name="Cooney J.C."/>
            <person name="Kagawa T.F."/>
            <person name="Liu W."/>
            <person name="Song Y."/>
            <person name="Salvetti E."/>
            <person name="Wrobel A."/>
            <person name="Rasinkangas P."/>
            <person name="Parkhill J."/>
            <person name="Rea M.C."/>
            <person name="O'Sullivan O."/>
            <person name="Ritari J."/>
            <person name="Douillard F.P."/>
            <person name="Paul Ross R."/>
            <person name="Yang R."/>
            <person name="Briner A.E."/>
            <person name="Felis G.E."/>
            <person name="de Vos W.M."/>
            <person name="Barrangou R."/>
            <person name="Klaenhammer T.R."/>
            <person name="Caufield P.W."/>
            <person name="Cui Y."/>
            <person name="Zhang H."/>
            <person name="O'Toole P.W."/>
        </authorList>
    </citation>
    <scope>NUCLEOTIDE SEQUENCE [LARGE SCALE GENOMIC DNA]</scope>
    <source>
        <strain evidence="1 2">DSM 20178</strain>
    </source>
</reference>